<accession>A0A239D550</accession>
<proteinExistence type="predicted"/>
<sequence length="191" mass="21845">METLRLFIERHDLVLGIVPALLLMAGGCFSLWPMMTPRYGAYEDRSGLVFSAFPYNSLFPFFYIPFGLVEFLKHLSEGWATRHFDWMMWLDLSIVLMMFVAAAFSLPGTIVLGPDGIYQRFWLLKDRCIRYCDVNKIVSQQAGVTVKPHVGRAISFVNAQGFPDRALFEETITHRVGQPTVGTRSTGWLRR</sequence>
<name>A0A239D550_9BACT</name>
<evidence type="ECO:0000313" key="2">
    <source>
        <dbReference type="EMBL" id="SNS27646.1"/>
    </source>
</evidence>
<dbReference type="EMBL" id="FZOU01000001">
    <property type="protein sequence ID" value="SNS27646.1"/>
    <property type="molecule type" value="Genomic_DNA"/>
</dbReference>
<keyword evidence="1" id="KW-0472">Membrane</keyword>
<gene>
    <name evidence="2" type="ORF">SAMN05421770_101304</name>
</gene>
<feature type="transmembrane region" description="Helical" evidence="1">
    <location>
        <begin position="86"/>
        <end position="112"/>
    </location>
</feature>
<protein>
    <submittedName>
        <fullName evidence="2">Uncharacterized protein</fullName>
    </submittedName>
</protein>
<keyword evidence="1" id="KW-0812">Transmembrane</keyword>
<keyword evidence="3" id="KW-1185">Reference proteome</keyword>
<dbReference type="OrthoDB" id="118748at2"/>
<dbReference type="AlphaFoldDB" id="A0A239D550"/>
<evidence type="ECO:0000313" key="3">
    <source>
        <dbReference type="Proteomes" id="UP000198356"/>
    </source>
</evidence>
<dbReference type="PROSITE" id="PS51257">
    <property type="entry name" value="PROKAR_LIPOPROTEIN"/>
    <property type="match status" value="1"/>
</dbReference>
<dbReference type="Proteomes" id="UP000198356">
    <property type="component" value="Unassembled WGS sequence"/>
</dbReference>
<feature type="transmembrane region" description="Helical" evidence="1">
    <location>
        <begin position="13"/>
        <end position="35"/>
    </location>
</feature>
<evidence type="ECO:0000256" key="1">
    <source>
        <dbReference type="SAM" id="Phobius"/>
    </source>
</evidence>
<keyword evidence="1" id="KW-1133">Transmembrane helix</keyword>
<dbReference type="RefSeq" id="WP_089406614.1">
    <property type="nucleotide sequence ID" value="NZ_FZOU01000001.1"/>
</dbReference>
<reference evidence="2 3" key="1">
    <citation type="submission" date="2017-06" db="EMBL/GenBank/DDBJ databases">
        <authorList>
            <person name="Kim H.J."/>
            <person name="Triplett B.A."/>
        </authorList>
    </citation>
    <scope>NUCLEOTIDE SEQUENCE [LARGE SCALE GENOMIC DNA]</scope>
    <source>
        <strain evidence="2 3">DSM 18704</strain>
    </source>
</reference>
<organism evidence="2 3">
    <name type="scientific">Granulicella rosea</name>
    <dbReference type="NCBI Taxonomy" id="474952"/>
    <lineage>
        <taxon>Bacteria</taxon>
        <taxon>Pseudomonadati</taxon>
        <taxon>Acidobacteriota</taxon>
        <taxon>Terriglobia</taxon>
        <taxon>Terriglobales</taxon>
        <taxon>Acidobacteriaceae</taxon>
        <taxon>Granulicella</taxon>
    </lineage>
</organism>
<feature type="transmembrane region" description="Helical" evidence="1">
    <location>
        <begin position="47"/>
        <end position="66"/>
    </location>
</feature>